<accession>A0AAQ3K0P6</accession>
<evidence type="ECO:0000313" key="1">
    <source>
        <dbReference type="EMBL" id="WOK99606.1"/>
    </source>
</evidence>
<proteinExistence type="predicted"/>
<organism evidence="1 2">
    <name type="scientific">Canna indica</name>
    <name type="common">Indian-shot</name>
    <dbReference type="NCBI Taxonomy" id="4628"/>
    <lineage>
        <taxon>Eukaryota</taxon>
        <taxon>Viridiplantae</taxon>
        <taxon>Streptophyta</taxon>
        <taxon>Embryophyta</taxon>
        <taxon>Tracheophyta</taxon>
        <taxon>Spermatophyta</taxon>
        <taxon>Magnoliopsida</taxon>
        <taxon>Liliopsida</taxon>
        <taxon>Zingiberales</taxon>
        <taxon>Cannaceae</taxon>
        <taxon>Canna</taxon>
    </lineage>
</organism>
<dbReference type="EMBL" id="CP136891">
    <property type="protein sequence ID" value="WOK99606.1"/>
    <property type="molecule type" value="Genomic_DNA"/>
</dbReference>
<dbReference type="Proteomes" id="UP001327560">
    <property type="component" value="Chromosome 2"/>
</dbReference>
<protein>
    <submittedName>
        <fullName evidence="1">Uncharacterized protein</fullName>
    </submittedName>
</protein>
<sequence length="114" mass="12295">MGNCSSMSNSKQQRAAWWSPPSPTVKVIRADGKVEEYEAAVLAGHVVARSPGFYVCSVEAMEVGARPPVVAEGEELQPGQLYFLLPISYSRRPLSLPDLCLFAAKASTALCQSH</sequence>
<dbReference type="AlphaFoldDB" id="A0AAQ3K0P6"/>
<name>A0AAQ3K0P6_9LILI</name>
<dbReference type="InterPro" id="IPR025322">
    <property type="entry name" value="PADRE_dom"/>
</dbReference>
<evidence type="ECO:0000313" key="2">
    <source>
        <dbReference type="Proteomes" id="UP001327560"/>
    </source>
</evidence>
<reference evidence="1 2" key="1">
    <citation type="submission" date="2023-10" db="EMBL/GenBank/DDBJ databases">
        <title>Chromosome-scale genome assembly provides insights into flower coloration mechanisms of Canna indica.</title>
        <authorList>
            <person name="Li C."/>
        </authorList>
    </citation>
    <scope>NUCLEOTIDE SEQUENCE [LARGE SCALE GENOMIC DNA]</scope>
    <source>
        <tissue evidence="1">Flower</tissue>
    </source>
</reference>
<gene>
    <name evidence="1" type="ORF">Cni_G08318</name>
</gene>
<dbReference type="Pfam" id="PF14009">
    <property type="entry name" value="PADRE"/>
    <property type="match status" value="1"/>
</dbReference>
<keyword evidence="2" id="KW-1185">Reference proteome</keyword>
<dbReference type="PANTHER" id="PTHR33052">
    <property type="entry name" value="DUF4228 DOMAIN PROTEIN-RELATED"/>
    <property type="match status" value="1"/>
</dbReference>